<dbReference type="EMBL" id="JACIEB010000010">
    <property type="protein sequence ID" value="MBB3983634.1"/>
    <property type="molecule type" value="Genomic_DNA"/>
</dbReference>
<dbReference type="SUPFAM" id="SSF52980">
    <property type="entry name" value="Restriction endonuclease-like"/>
    <property type="match status" value="1"/>
</dbReference>
<sequence>MAGRYKVGDGTIARARDLRKNPTPAEGALWNAVRKSQLNGLKFRRQQRIGPYFVDFACLAMRLIVEVDGETHAMTRAYDAKRTLFLENEGYHVLRFDNRDVLSNLEGVLANICRALVPSPSHSAKPSGPLPLPQGERG</sequence>
<dbReference type="PANTHER" id="PTHR38590:SF1">
    <property type="entry name" value="BLL0828 PROTEIN"/>
    <property type="match status" value="1"/>
</dbReference>
<dbReference type="CDD" id="cd01038">
    <property type="entry name" value="Endonuclease_DUF559"/>
    <property type="match status" value="1"/>
</dbReference>
<dbReference type="InterPro" id="IPR011335">
    <property type="entry name" value="Restrct_endonuc-II-like"/>
</dbReference>
<dbReference type="InterPro" id="IPR047216">
    <property type="entry name" value="Endonuclease_DUF559_bact"/>
</dbReference>
<dbReference type="Proteomes" id="UP000552757">
    <property type="component" value="Unassembled WGS sequence"/>
</dbReference>
<organism evidence="2 3">
    <name type="scientific">Sphingobium fontiphilum</name>
    <dbReference type="NCBI Taxonomy" id="944425"/>
    <lineage>
        <taxon>Bacteria</taxon>
        <taxon>Pseudomonadati</taxon>
        <taxon>Pseudomonadota</taxon>
        <taxon>Alphaproteobacteria</taxon>
        <taxon>Sphingomonadales</taxon>
        <taxon>Sphingomonadaceae</taxon>
        <taxon>Sphingobium</taxon>
    </lineage>
</organism>
<keyword evidence="2" id="KW-0378">Hydrolase</keyword>
<name>A0A7W6DJA2_9SPHN</name>
<keyword evidence="2" id="KW-0540">Nuclease</keyword>
<dbReference type="RefSeq" id="WP_183956568.1">
    <property type="nucleotide sequence ID" value="NZ_JACIEB010000010.1"/>
</dbReference>
<dbReference type="PANTHER" id="PTHR38590">
    <property type="entry name" value="BLL0828 PROTEIN"/>
    <property type="match status" value="1"/>
</dbReference>
<evidence type="ECO:0000259" key="1">
    <source>
        <dbReference type="Pfam" id="PF04480"/>
    </source>
</evidence>
<comment type="caution">
    <text evidence="2">The sequence shown here is derived from an EMBL/GenBank/DDBJ whole genome shotgun (WGS) entry which is preliminary data.</text>
</comment>
<dbReference type="InterPro" id="IPR007569">
    <property type="entry name" value="DUF559"/>
</dbReference>
<accession>A0A7W6DJA2</accession>
<keyword evidence="3" id="KW-1185">Reference proteome</keyword>
<evidence type="ECO:0000313" key="2">
    <source>
        <dbReference type="EMBL" id="MBB3983634.1"/>
    </source>
</evidence>
<proteinExistence type="predicted"/>
<evidence type="ECO:0000313" key="3">
    <source>
        <dbReference type="Proteomes" id="UP000552757"/>
    </source>
</evidence>
<dbReference type="Gene3D" id="3.40.960.10">
    <property type="entry name" value="VSR Endonuclease"/>
    <property type="match status" value="1"/>
</dbReference>
<gene>
    <name evidence="2" type="ORF">GGR44_003330</name>
</gene>
<reference evidence="2 3" key="1">
    <citation type="submission" date="2020-08" db="EMBL/GenBank/DDBJ databases">
        <title>Genomic Encyclopedia of Type Strains, Phase IV (KMG-IV): sequencing the most valuable type-strain genomes for metagenomic binning, comparative biology and taxonomic classification.</title>
        <authorList>
            <person name="Goeker M."/>
        </authorList>
    </citation>
    <scope>NUCLEOTIDE SEQUENCE [LARGE SCALE GENOMIC DNA]</scope>
    <source>
        <strain evidence="2 3">DSM 29348</strain>
    </source>
</reference>
<dbReference type="Pfam" id="PF04480">
    <property type="entry name" value="DUF559"/>
    <property type="match status" value="1"/>
</dbReference>
<feature type="domain" description="DUF559" evidence="1">
    <location>
        <begin position="13"/>
        <end position="116"/>
    </location>
</feature>
<protein>
    <submittedName>
        <fullName evidence="2">Very-short-patch-repair endonuclease</fullName>
    </submittedName>
</protein>
<dbReference type="AlphaFoldDB" id="A0A7W6DJA2"/>
<keyword evidence="2" id="KW-0255">Endonuclease</keyword>
<dbReference type="GO" id="GO:0004519">
    <property type="term" value="F:endonuclease activity"/>
    <property type="evidence" value="ECO:0007669"/>
    <property type="project" value="UniProtKB-KW"/>
</dbReference>